<evidence type="ECO:0008006" key="3">
    <source>
        <dbReference type="Google" id="ProtNLM"/>
    </source>
</evidence>
<gene>
    <name evidence="1" type="ORF">FA045_16810</name>
</gene>
<evidence type="ECO:0000313" key="1">
    <source>
        <dbReference type="EMBL" id="TKB97217.1"/>
    </source>
</evidence>
<dbReference type="Gene3D" id="3.40.50.1980">
    <property type="entry name" value="Nitrogenase molybdenum iron protein domain"/>
    <property type="match status" value="1"/>
</dbReference>
<accession>A0A4U1C275</accession>
<dbReference type="OrthoDB" id="794310at2"/>
<dbReference type="EMBL" id="SWBO01000013">
    <property type="protein sequence ID" value="TKB97217.1"/>
    <property type="molecule type" value="Genomic_DNA"/>
</dbReference>
<dbReference type="Proteomes" id="UP000310477">
    <property type="component" value="Unassembled WGS sequence"/>
</dbReference>
<protein>
    <recommendedName>
        <fullName evidence="3">Iron complex transport system substrate-binding protein</fullName>
    </recommendedName>
</protein>
<comment type="caution">
    <text evidence="1">The sequence shown here is derived from an EMBL/GenBank/DDBJ whole genome shotgun (WGS) entry which is preliminary data.</text>
</comment>
<dbReference type="RefSeq" id="WP_136878250.1">
    <property type="nucleotide sequence ID" value="NZ_SWBO01000013.1"/>
</dbReference>
<dbReference type="SUPFAM" id="SSF53807">
    <property type="entry name" value="Helical backbone' metal receptor"/>
    <property type="match status" value="1"/>
</dbReference>
<reference evidence="1 2" key="1">
    <citation type="submission" date="2019-04" db="EMBL/GenBank/DDBJ databases">
        <title>Pedobacter sp. AR-2-6 sp. nov., isolated from Arctic soil.</title>
        <authorList>
            <person name="Dahal R.H."/>
            <person name="Kim D.-U."/>
        </authorList>
    </citation>
    <scope>NUCLEOTIDE SEQUENCE [LARGE SCALE GENOMIC DNA]</scope>
    <source>
        <strain evidence="1 2">AR-2-6</strain>
    </source>
</reference>
<sequence length="151" mass="17169">MSFLNDLINSENDEVLREELQERLDIVSHKIKFMDKVPVVCLDTNNMQNLLLTEEINAAGGVFTADVLGAVYIIYYQEGKSLNDLMREVPSLIDAEWPAVKNGRIVLLNDNADKQRNPSNAVSLIEDFAEMLHPGYFIFGYEGDKWIRFGV</sequence>
<dbReference type="AlphaFoldDB" id="A0A4U1C275"/>
<evidence type="ECO:0000313" key="2">
    <source>
        <dbReference type="Proteomes" id="UP000310477"/>
    </source>
</evidence>
<name>A0A4U1C275_9SPHI</name>
<proteinExistence type="predicted"/>
<organism evidence="1 2">
    <name type="scientific">Pedobacter cryotolerans</name>
    <dbReference type="NCBI Taxonomy" id="2571270"/>
    <lineage>
        <taxon>Bacteria</taxon>
        <taxon>Pseudomonadati</taxon>
        <taxon>Bacteroidota</taxon>
        <taxon>Sphingobacteriia</taxon>
        <taxon>Sphingobacteriales</taxon>
        <taxon>Sphingobacteriaceae</taxon>
        <taxon>Pedobacter</taxon>
    </lineage>
</organism>
<keyword evidence="2" id="KW-1185">Reference proteome</keyword>